<accession>A0A7W7T257</accession>
<evidence type="ECO:0000313" key="3">
    <source>
        <dbReference type="Proteomes" id="UP000542674"/>
    </source>
</evidence>
<dbReference type="EMBL" id="JACHJS010000001">
    <property type="protein sequence ID" value="MBB4965169.1"/>
    <property type="molecule type" value="Genomic_DNA"/>
</dbReference>
<dbReference type="AlphaFoldDB" id="A0A7W7T257"/>
<dbReference type="Pfam" id="PF13468">
    <property type="entry name" value="Glyoxalase_3"/>
    <property type="match status" value="1"/>
</dbReference>
<name>A0A7W7T257_9PSEU</name>
<organism evidence="2 3">
    <name type="scientific">Saccharothrix violaceirubra</name>
    <dbReference type="NCBI Taxonomy" id="413306"/>
    <lineage>
        <taxon>Bacteria</taxon>
        <taxon>Bacillati</taxon>
        <taxon>Actinomycetota</taxon>
        <taxon>Actinomycetes</taxon>
        <taxon>Pseudonocardiales</taxon>
        <taxon>Pseudonocardiaceae</taxon>
        <taxon>Saccharothrix</taxon>
    </lineage>
</organism>
<dbReference type="InterPro" id="IPR025870">
    <property type="entry name" value="Glyoxalase-like_dom"/>
</dbReference>
<dbReference type="Gene3D" id="3.10.180.10">
    <property type="entry name" value="2,3-Dihydroxybiphenyl 1,2-Dioxygenase, domain 1"/>
    <property type="match status" value="1"/>
</dbReference>
<proteinExistence type="predicted"/>
<comment type="caution">
    <text evidence="2">The sequence shown here is derived from an EMBL/GenBank/DDBJ whole genome shotgun (WGS) entry which is preliminary data.</text>
</comment>
<protein>
    <recommendedName>
        <fullName evidence="1">Glyoxalase-like domain-containing protein</fullName>
    </recommendedName>
</protein>
<feature type="domain" description="Glyoxalase-like" evidence="1">
    <location>
        <begin position="7"/>
        <end position="180"/>
    </location>
</feature>
<dbReference type="InterPro" id="IPR029068">
    <property type="entry name" value="Glyas_Bleomycin-R_OHBP_Dase"/>
</dbReference>
<gene>
    <name evidence="2" type="ORF">F4559_002528</name>
</gene>
<evidence type="ECO:0000313" key="2">
    <source>
        <dbReference type="EMBL" id="MBB4965169.1"/>
    </source>
</evidence>
<keyword evidence="3" id="KW-1185">Reference proteome</keyword>
<dbReference type="SUPFAM" id="SSF54593">
    <property type="entry name" value="Glyoxalase/Bleomycin resistance protein/Dihydroxybiphenyl dioxygenase"/>
    <property type="match status" value="1"/>
</dbReference>
<dbReference type="Proteomes" id="UP000542674">
    <property type="component" value="Unassembled WGS sequence"/>
</dbReference>
<reference evidence="2 3" key="1">
    <citation type="submission" date="2020-08" db="EMBL/GenBank/DDBJ databases">
        <title>Sequencing the genomes of 1000 actinobacteria strains.</title>
        <authorList>
            <person name="Klenk H.-P."/>
        </authorList>
    </citation>
    <scope>NUCLEOTIDE SEQUENCE [LARGE SCALE GENOMIC DNA]</scope>
    <source>
        <strain evidence="2 3">DSM 45084</strain>
    </source>
</reference>
<dbReference type="RefSeq" id="WP_184668588.1">
    <property type="nucleotide sequence ID" value="NZ_BAABAI010000013.1"/>
</dbReference>
<sequence length="283" mass="29756">MATPARLDHSIVITRRPEDAWALFTRLGFTLSPVSRHRVTTTPDGPPVLGCTANRCAYLDGGFVELIGIIDEAAPDPWRVLPLIAGGDGGLRGVSFGLGDSDRVLDRLRDTGLAGSGVLSLERPVGSGVLRARSVHVDRARTPEGIVHSAEHLTPELVRAVPHANGARALTGVLLFADGSEVDSIRDRYATLLDRESRKVDHGRVFDLDGGRLELVVDLDAALPGETPPSSPGFVAQEVGVADVDAARALVEGAGVPTRDVPGGFLVSARETFGAAVLFRSAG</sequence>
<evidence type="ECO:0000259" key="1">
    <source>
        <dbReference type="Pfam" id="PF13468"/>
    </source>
</evidence>